<dbReference type="KEGG" id="goe:108864951"/>
<protein>
    <submittedName>
        <fullName evidence="3">Uncharacterized protein LOC108864951</fullName>
    </submittedName>
</protein>
<accession>A0AAJ7L656</accession>
<evidence type="ECO:0000313" key="2">
    <source>
        <dbReference type="Proteomes" id="UP000694867"/>
    </source>
</evidence>
<dbReference type="InterPro" id="IPR018289">
    <property type="entry name" value="MULE_transposase_dom"/>
</dbReference>
<organism evidence="2 3">
    <name type="scientific">Galendromus occidentalis</name>
    <name type="common">western predatory mite</name>
    <dbReference type="NCBI Taxonomy" id="34638"/>
    <lineage>
        <taxon>Eukaryota</taxon>
        <taxon>Metazoa</taxon>
        <taxon>Ecdysozoa</taxon>
        <taxon>Arthropoda</taxon>
        <taxon>Chelicerata</taxon>
        <taxon>Arachnida</taxon>
        <taxon>Acari</taxon>
        <taxon>Parasitiformes</taxon>
        <taxon>Mesostigmata</taxon>
        <taxon>Gamasina</taxon>
        <taxon>Phytoseioidea</taxon>
        <taxon>Phytoseiidae</taxon>
        <taxon>Typhlodrominae</taxon>
        <taxon>Galendromus</taxon>
    </lineage>
</organism>
<dbReference type="RefSeq" id="XP_018497012.1">
    <property type="nucleotide sequence ID" value="XM_018641496.1"/>
</dbReference>
<gene>
    <name evidence="3" type="primary">LOC108864951</name>
</gene>
<dbReference type="Pfam" id="PF10551">
    <property type="entry name" value="MULE"/>
    <property type="match status" value="1"/>
</dbReference>
<proteinExistence type="predicted"/>
<feature type="domain" description="MULE transposase" evidence="1">
    <location>
        <begin position="79"/>
        <end position="173"/>
    </location>
</feature>
<sequence length="232" mass="26284">MHAPDSVGIDVRERLDCLGRSAVQKTYAKSTALVAAAVSEMTTKGDPFLLYDSGEGDCERMINFATLDNLELLKTCGEWFLDGTFKVCPVISHQMYSVLVKIPGSHKTVPVVYSLMPGKTSRTYRRSLTILTSVLDDFRPEVTHVDFEIAMVRELETTFPSVGVLGCNFHLNQSLWRHIQADATLRDKYLRENDFSLDVRRYIRILHPDHEADFLIVTNPEAFPHRSFAQDS</sequence>
<dbReference type="AlphaFoldDB" id="A0AAJ7L656"/>
<dbReference type="GeneID" id="108864951"/>
<evidence type="ECO:0000313" key="3">
    <source>
        <dbReference type="RefSeq" id="XP_018497012.1"/>
    </source>
</evidence>
<keyword evidence="2" id="KW-1185">Reference proteome</keyword>
<evidence type="ECO:0000259" key="1">
    <source>
        <dbReference type="Pfam" id="PF10551"/>
    </source>
</evidence>
<dbReference type="Proteomes" id="UP000694867">
    <property type="component" value="Unplaced"/>
</dbReference>
<name>A0AAJ7L656_9ACAR</name>
<reference evidence="3" key="1">
    <citation type="submission" date="2025-08" db="UniProtKB">
        <authorList>
            <consortium name="RefSeq"/>
        </authorList>
    </citation>
    <scope>IDENTIFICATION</scope>
</reference>